<protein>
    <submittedName>
        <fullName evidence="1">Uncharacterized protein</fullName>
    </submittedName>
</protein>
<organism evidence="1 2">
    <name type="scientific">Oryza sativa subsp. japonica</name>
    <name type="common">Rice</name>
    <dbReference type="NCBI Taxonomy" id="39947"/>
    <lineage>
        <taxon>Eukaryota</taxon>
        <taxon>Viridiplantae</taxon>
        <taxon>Streptophyta</taxon>
        <taxon>Embryophyta</taxon>
        <taxon>Tracheophyta</taxon>
        <taxon>Spermatophyta</taxon>
        <taxon>Magnoliopsida</taxon>
        <taxon>Liliopsida</taxon>
        <taxon>Poales</taxon>
        <taxon>Poaceae</taxon>
        <taxon>BOP clade</taxon>
        <taxon>Oryzoideae</taxon>
        <taxon>Oryzeae</taxon>
        <taxon>Oryzinae</taxon>
        <taxon>Oryza</taxon>
        <taxon>Oryza sativa</taxon>
    </lineage>
</organism>
<evidence type="ECO:0000313" key="1">
    <source>
        <dbReference type="EMBL" id="BAC99927.1"/>
    </source>
</evidence>
<accession>Q6YTK9</accession>
<sequence length="165" mass="19081">MREDAQKGDEVGVQVKQRKAVEIQDKKKKLGRRRKKTARNIIFDYNHAAQDGFRFCTSSLPLHGPVTGEGTVVLQLLHGRGVRGRLLKVHHRRRIAGEQDEGSELGFFFCGEWRGQGALERRRVFWQTDFKWIPKIPLNKHASDGAYSKERREIAAGKFWVRCVR</sequence>
<dbReference type="Proteomes" id="UP000000763">
    <property type="component" value="Chromosome 8"/>
</dbReference>
<evidence type="ECO:0000313" key="2">
    <source>
        <dbReference type="Proteomes" id="UP000000763"/>
    </source>
</evidence>
<proteinExistence type="predicted"/>
<gene>
    <name evidence="1" type="primary">OSJNBa0023I13.18</name>
</gene>
<reference evidence="2" key="2">
    <citation type="journal article" date="2008" name="Nucleic Acids Res.">
        <title>The rice annotation project database (RAP-DB): 2008 update.</title>
        <authorList>
            <consortium name="The rice annotation project (RAP)"/>
        </authorList>
    </citation>
    <scope>GENOME REANNOTATION</scope>
    <source>
        <strain evidence="2">cv. Nipponbare</strain>
    </source>
</reference>
<dbReference type="AlphaFoldDB" id="Q6YTK9"/>
<reference evidence="2" key="1">
    <citation type="journal article" date="2005" name="Nature">
        <title>The map-based sequence of the rice genome.</title>
        <authorList>
            <consortium name="International rice genome sequencing project (IRGSP)"/>
            <person name="Matsumoto T."/>
            <person name="Wu J."/>
            <person name="Kanamori H."/>
            <person name="Katayose Y."/>
            <person name="Fujisawa M."/>
            <person name="Namiki N."/>
            <person name="Mizuno H."/>
            <person name="Yamamoto K."/>
            <person name="Antonio B.A."/>
            <person name="Baba T."/>
            <person name="Sakata K."/>
            <person name="Nagamura Y."/>
            <person name="Aoki H."/>
            <person name="Arikawa K."/>
            <person name="Arita K."/>
            <person name="Bito T."/>
            <person name="Chiden Y."/>
            <person name="Fujitsuka N."/>
            <person name="Fukunaka R."/>
            <person name="Hamada M."/>
            <person name="Harada C."/>
            <person name="Hayashi A."/>
            <person name="Hijishita S."/>
            <person name="Honda M."/>
            <person name="Hosokawa S."/>
            <person name="Ichikawa Y."/>
            <person name="Idonuma A."/>
            <person name="Iijima M."/>
            <person name="Ikeda M."/>
            <person name="Ikeno M."/>
            <person name="Ito K."/>
            <person name="Ito S."/>
            <person name="Ito T."/>
            <person name="Ito Y."/>
            <person name="Ito Y."/>
            <person name="Iwabuchi A."/>
            <person name="Kamiya K."/>
            <person name="Karasawa W."/>
            <person name="Kurita K."/>
            <person name="Katagiri S."/>
            <person name="Kikuta A."/>
            <person name="Kobayashi H."/>
            <person name="Kobayashi N."/>
            <person name="Machita K."/>
            <person name="Maehara T."/>
            <person name="Masukawa M."/>
            <person name="Mizubayashi T."/>
            <person name="Mukai Y."/>
            <person name="Nagasaki H."/>
            <person name="Nagata Y."/>
            <person name="Naito S."/>
            <person name="Nakashima M."/>
            <person name="Nakama Y."/>
            <person name="Nakamichi Y."/>
            <person name="Nakamura M."/>
            <person name="Meguro A."/>
            <person name="Negishi M."/>
            <person name="Ohta I."/>
            <person name="Ohta T."/>
            <person name="Okamoto M."/>
            <person name="Ono N."/>
            <person name="Saji S."/>
            <person name="Sakaguchi M."/>
            <person name="Sakai K."/>
            <person name="Shibata M."/>
            <person name="Shimokawa T."/>
            <person name="Song J."/>
            <person name="Takazaki Y."/>
            <person name="Terasawa K."/>
            <person name="Tsugane M."/>
            <person name="Tsuji K."/>
            <person name="Ueda S."/>
            <person name="Waki K."/>
            <person name="Yamagata H."/>
            <person name="Yamamoto M."/>
            <person name="Yamamoto S."/>
            <person name="Yamane H."/>
            <person name="Yoshiki S."/>
            <person name="Yoshihara R."/>
            <person name="Yukawa K."/>
            <person name="Zhong H."/>
            <person name="Yano M."/>
            <person name="Yuan Q."/>
            <person name="Ouyang S."/>
            <person name="Liu J."/>
            <person name="Jones K.M."/>
            <person name="Gansberger K."/>
            <person name="Moffat K."/>
            <person name="Hill J."/>
            <person name="Bera J."/>
            <person name="Fadrosh D."/>
            <person name="Jin S."/>
            <person name="Johri S."/>
            <person name="Kim M."/>
            <person name="Overton L."/>
            <person name="Reardon M."/>
            <person name="Tsitrin T."/>
            <person name="Vuong H."/>
            <person name="Weaver B."/>
            <person name="Ciecko A."/>
            <person name="Tallon L."/>
            <person name="Jackson J."/>
            <person name="Pai G."/>
            <person name="Aken S.V."/>
            <person name="Utterback T."/>
            <person name="Reidmuller S."/>
            <person name="Feldblyum T."/>
            <person name="Hsiao J."/>
            <person name="Zismann V."/>
            <person name="Iobst S."/>
            <person name="de Vazeille A.R."/>
            <person name="Buell C.R."/>
            <person name="Ying K."/>
            <person name="Li Y."/>
            <person name="Lu T."/>
            <person name="Huang Y."/>
            <person name="Zhao Q."/>
            <person name="Feng Q."/>
            <person name="Zhang L."/>
            <person name="Zhu J."/>
            <person name="Weng Q."/>
            <person name="Mu J."/>
            <person name="Lu Y."/>
            <person name="Fan D."/>
            <person name="Liu Y."/>
            <person name="Guan J."/>
            <person name="Zhang Y."/>
            <person name="Yu S."/>
            <person name="Liu X."/>
            <person name="Zhang Y."/>
            <person name="Hong G."/>
            <person name="Han B."/>
            <person name="Choisne N."/>
            <person name="Demange N."/>
            <person name="Orjeda G."/>
            <person name="Samain S."/>
            <person name="Cattolico L."/>
            <person name="Pelletier E."/>
            <person name="Couloux A."/>
            <person name="Segurens B."/>
            <person name="Wincker P."/>
            <person name="D'Hont A."/>
            <person name="Scarpelli C."/>
            <person name="Weissenbach J."/>
            <person name="Salanoubat M."/>
            <person name="Quetier F."/>
            <person name="Yu Y."/>
            <person name="Kim H.R."/>
            <person name="Rambo T."/>
            <person name="Currie J."/>
            <person name="Collura K."/>
            <person name="Luo M."/>
            <person name="Yang T."/>
            <person name="Ammiraju J.S.S."/>
            <person name="Engler F."/>
            <person name="Soderlund C."/>
            <person name="Wing R.A."/>
            <person name="Palmer L.E."/>
            <person name="de la Bastide M."/>
            <person name="Spiegel L."/>
            <person name="Nascimento L."/>
            <person name="Zutavern T."/>
            <person name="O'Shaughnessy A."/>
            <person name="Dike S."/>
            <person name="Dedhia N."/>
            <person name="Preston R."/>
            <person name="Balija V."/>
            <person name="McCombie W.R."/>
            <person name="Chow T."/>
            <person name="Chen H."/>
            <person name="Chung M."/>
            <person name="Chen C."/>
            <person name="Shaw J."/>
            <person name="Wu H."/>
            <person name="Hsiao K."/>
            <person name="Chao Y."/>
            <person name="Chu M."/>
            <person name="Cheng C."/>
            <person name="Hour A."/>
            <person name="Lee P."/>
            <person name="Lin S."/>
            <person name="Lin Y."/>
            <person name="Liou J."/>
            <person name="Liu S."/>
            <person name="Hsing Y."/>
            <person name="Raghuvanshi S."/>
            <person name="Mohanty A."/>
            <person name="Bharti A.K."/>
            <person name="Gaur A."/>
            <person name="Gupta V."/>
            <person name="Kumar D."/>
            <person name="Ravi V."/>
            <person name="Vij S."/>
            <person name="Kapur A."/>
            <person name="Khurana P."/>
            <person name="Khurana P."/>
            <person name="Khurana J.P."/>
            <person name="Tyagi A.K."/>
            <person name="Gaikwad K."/>
            <person name="Singh A."/>
            <person name="Dalal V."/>
            <person name="Srivastava S."/>
            <person name="Dixit A."/>
            <person name="Pal A.K."/>
            <person name="Ghazi I.A."/>
            <person name="Yadav M."/>
            <person name="Pandit A."/>
            <person name="Bhargava A."/>
            <person name="Sureshbabu K."/>
            <person name="Batra K."/>
            <person name="Sharma T.R."/>
            <person name="Mohapatra T."/>
            <person name="Singh N.K."/>
            <person name="Messing J."/>
            <person name="Nelson A.B."/>
            <person name="Fuks G."/>
            <person name="Kavchok S."/>
            <person name="Keizer G."/>
            <person name="Linton E."/>
            <person name="Llaca V."/>
            <person name="Song R."/>
            <person name="Tanyolac B."/>
            <person name="Young S."/>
            <person name="Ho-Il K."/>
            <person name="Hahn J.H."/>
            <person name="Sangsakoo G."/>
            <person name="Vanavichit A."/>
            <person name="de Mattos Luiz.A.T."/>
            <person name="Zimmer P.D."/>
            <person name="Malone G."/>
            <person name="Dellagostin O."/>
            <person name="de Oliveira A.C."/>
            <person name="Bevan M."/>
            <person name="Bancroft I."/>
            <person name="Minx P."/>
            <person name="Cordum H."/>
            <person name="Wilson R."/>
            <person name="Cheng Z."/>
            <person name="Jin W."/>
            <person name="Jiang J."/>
            <person name="Leong S.A."/>
            <person name="Iwama H."/>
            <person name="Gojobori T."/>
            <person name="Itoh T."/>
            <person name="Niimura Y."/>
            <person name="Fujii Y."/>
            <person name="Habara T."/>
            <person name="Sakai H."/>
            <person name="Sato Y."/>
            <person name="Wilson G."/>
            <person name="Kumar K."/>
            <person name="McCouch S."/>
            <person name="Juretic N."/>
            <person name="Hoen D."/>
            <person name="Wright S."/>
            <person name="Bruskiewich R."/>
            <person name="Bureau T."/>
            <person name="Miyao A."/>
            <person name="Hirochika H."/>
            <person name="Nishikawa T."/>
            <person name="Kadowaki K."/>
            <person name="Sugiura M."/>
            <person name="Burr B."/>
            <person name="Sasaki T."/>
        </authorList>
    </citation>
    <scope>NUCLEOTIDE SEQUENCE [LARGE SCALE GENOMIC DNA]</scope>
    <source>
        <strain evidence="2">cv. Nipponbare</strain>
    </source>
</reference>
<dbReference type="EMBL" id="AP006064">
    <property type="protein sequence ID" value="BAC99927.1"/>
    <property type="molecule type" value="Genomic_DNA"/>
</dbReference>
<name>Q6YTK9_ORYSJ</name>